<comment type="similarity">
    <text evidence="1">Belongs to the acetyltransferase family. GNAT subfamily.</text>
</comment>
<dbReference type="PROSITE" id="PS51186">
    <property type="entry name" value="GNAT"/>
    <property type="match status" value="1"/>
</dbReference>
<evidence type="ECO:0000313" key="9">
    <source>
        <dbReference type="Proteomes" id="UP001225378"/>
    </source>
</evidence>
<dbReference type="SUPFAM" id="SSF55729">
    <property type="entry name" value="Acyl-CoA N-acyltransferases (Nat)"/>
    <property type="match status" value="1"/>
</dbReference>
<dbReference type="PANTHER" id="PTHR36449:SF1">
    <property type="entry name" value="ACETYLTRANSFERASE"/>
    <property type="match status" value="1"/>
</dbReference>
<reference evidence="8 9" key="1">
    <citation type="journal article" date="2024" name="Microbiology">
        <title>Methylomarinum rosea sp. nov., a novel halophilic methanotrophic bacterium from the hypersaline Lake Elton.</title>
        <authorList>
            <person name="Suleimanov R.Z."/>
            <person name="Oshkin I.Y."/>
            <person name="Danilova O.V."/>
            <person name="Suzina N.E."/>
            <person name="Dedysh S.N."/>
        </authorList>
    </citation>
    <scope>NUCLEOTIDE SEQUENCE [LARGE SCALE GENOMIC DNA]</scope>
    <source>
        <strain evidence="8 9">Ch1-1</strain>
    </source>
</reference>
<dbReference type="RefSeq" id="WP_305907702.1">
    <property type="nucleotide sequence ID" value="NZ_CP157743.1"/>
</dbReference>
<comment type="catalytic activity">
    <reaction evidence="6">
        <text>glycyl-tRNA(Gly) + acetyl-CoA = N-acetylglycyl-tRNA(Gly) + CoA + H(+)</text>
        <dbReference type="Rhea" id="RHEA:81867"/>
        <dbReference type="Rhea" id="RHEA-COMP:9683"/>
        <dbReference type="Rhea" id="RHEA-COMP:19766"/>
        <dbReference type="ChEBI" id="CHEBI:15378"/>
        <dbReference type="ChEBI" id="CHEBI:57287"/>
        <dbReference type="ChEBI" id="CHEBI:57288"/>
        <dbReference type="ChEBI" id="CHEBI:78522"/>
        <dbReference type="ChEBI" id="CHEBI:232036"/>
    </reaction>
</comment>
<dbReference type="EMBL" id="CP157743">
    <property type="protein sequence ID" value="XBS19552.1"/>
    <property type="molecule type" value="Genomic_DNA"/>
</dbReference>
<keyword evidence="5" id="KW-0012">Acyltransferase</keyword>
<protein>
    <submittedName>
        <fullName evidence="8">GNAT family N-acetyltransferase</fullName>
    </submittedName>
</protein>
<evidence type="ECO:0000313" key="8">
    <source>
        <dbReference type="EMBL" id="XBS19552.1"/>
    </source>
</evidence>
<evidence type="ECO:0000256" key="4">
    <source>
        <dbReference type="ARBA" id="ARBA00022679"/>
    </source>
</evidence>
<evidence type="ECO:0000256" key="3">
    <source>
        <dbReference type="ARBA" id="ARBA00022649"/>
    </source>
</evidence>
<dbReference type="GO" id="GO:0016747">
    <property type="term" value="F:acyltransferase activity, transferring groups other than amino-acyl groups"/>
    <property type="evidence" value="ECO:0007669"/>
    <property type="project" value="InterPro"/>
</dbReference>
<accession>A0AAU7NRC4</accession>
<feature type="domain" description="N-acetyltransferase" evidence="7">
    <location>
        <begin position="7"/>
        <end position="173"/>
    </location>
</feature>
<evidence type="ECO:0000256" key="2">
    <source>
        <dbReference type="ARBA" id="ARBA00022491"/>
    </source>
</evidence>
<organism evidence="8 9">
    <name type="scientific">Methylomarinum roseum</name>
    <dbReference type="NCBI Taxonomy" id="3067653"/>
    <lineage>
        <taxon>Bacteria</taxon>
        <taxon>Pseudomonadati</taxon>
        <taxon>Pseudomonadota</taxon>
        <taxon>Gammaproteobacteria</taxon>
        <taxon>Methylococcales</taxon>
        <taxon>Methylococcaceae</taxon>
        <taxon>Methylomarinum</taxon>
    </lineage>
</organism>
<dbReference type="KEGG" id="mech:Q9L42_014450"/>
<evidence type="ECO:0000256" key="1">
    <source>
        <dbReference type="ARBA" id="ARBA00009342"/>
    </source>
</evidence>
<keyword evidence="3" id="KW-1277">Toxin-antitoxin system</keyword>
<gene>
    <name evidence="8" type="ORF">Q9L42_014450</name>
</gene>
<dbReference type="Proteomes" id="UP001225378">
    <property type="component" value="Chromosome"/>
</dbReference>
<proteinExistence type="inferred from homology"/>
<keyword evidence="9" id="KW-1185">Reference proteome</keyword>
<dbReference type="InterPro" id="IPR016181">
    <property type="entry name" value="Acyl_CoA_acyltransferase"/>
</dbReference>
<dbReference type="InterPro" id="IPR000182">
    <property type="entry name" value="GNAT_dom"/>
</dbReference>
<dbReference type="Pfam" id="PF00583">
    <property type="entry name" value="Acetyltransf_1"/>
    <property type="match status" value="1"/>
</dbReference>
<keyword evidence="4" id="KW-0808">Transferase</keyword>
<dbReference type="CDD" id="cd04301">
    <property type="entry name" value="NAT_SF"/>
    <property type="match status" value="1"/>
</dbReference>
<evidence type="ECO:0000259" key="7">
    <source>
        <dbReference type="PROSITE" id="PS51186"/>
    </source>
</evidence>
<name>A0AAU7NRC4_9GAMM</name>
<dbReference type="AlphaFoldDB" id="A0AAU7NRC4"/>
<evidence type="ECO:0000256" key="6">
    <source>
        <dbReference type="ARBA" id="ARBA00049880"/>
    </source>
</evidence>
<sequence length="177" mass="20026">MTVSISYHIRKLENTDSVNSFKTGDPAFTPLKTFLQKQAKDFQNAHVAQSYVAVSKENNVLGFITLTCSEVDLRNGYEIDDCKRANDYDSLPAVKIARLAVDSRYRGNQIGETLVSYALGIVIEQIAPVIGCRFIITDAKQSAVNFYCRQGFTFLDTDDNREREEPIMFFDLLPCFK</sequence>
<evidence type="ECO:0000256" key="5">
    <source>
        <dbReference type="ARBA" id="ARBA00023315"/>
    </source>
</evidence>
<dbReference type="Gene3D" id="3.40.630.30">
    <property type="match status" value="1"/>
</dbReference>
<dbReference type="PANTHER" id="PTHR36449">
    <property type="entry name" value="ACETYLTRANSFERASE-RELATED"/>
    <property type="match status" value="1"/>
</dbReference>
<keyword evidence="2" id="KW-0678">Repressor</keyword>